<protein>
    <submittedName>
        <fullName evidence="1">Uncharacterized protein</fullName>
    </submittedName>
</protein>
<sequence>MFGHRLIRGLTCGHGSSGAGPGPKVAGLPISLSIRRLVRDHKGMSDEFGTERWVSVTLHGGPLDGMSTVVDADDPEPGVGIIAEGCAHPGGRSWYEPDAAGRWTHRGDIPWEAM</sequence>
<dbReference type="STRING" id="1176198.SAMN05444716_1215"/>
<proteinExistence type="predicted"/>
<dbReference type="AlphaFoldDB" id="A0A1I6WCY8"/>
<name>A0A1I6WCY8_9ACTN</name>
<accession>A0A1I6WCY8</accession>
<dbReference type="EMBL" id="FPAB01000021">
    <property type="protein sequence ID" value="SFT23855.1"/>
    <property type="molecule type" value="Genomic_DNA"/>
</dbReference>
<evidence type="ECO:0000313" key="1">
    <source>
        <dbReference type="EMBL" id="SFT23855.1"/>
    </source>
</evidence>
<evidence type="ECO:0000313" key="2">
    <source>
        <dbReference type="Proteomes" id="UP000198873"/>
    </source>
</evidence>
<dbReference type="Proteomes" id="UP000198873">
    <property type="component" value="Unassembled WGS sequence"/>
</dbReference>
<reference evidence="2" key="1">
    <citation type="submission" date="2016-10" db="EMBL/GenBank/DDBJ databases">
        <authorList>
            <person name="Varghese N."/>
            <person name="Submissions S."/>
        </authorList>
    </citation>
    <scope>NUCLEOTIDE SEQUENCE [LARGE SCALE GENOMIC DNA]</scope>
    <source>
        <strain evidence="2">CGMCC 4.7047</strain>
    </source>
</reference>
<keyword evidence="2" id="KW-1185">Reference proteome</keyword>
<gene>
    <name evidence="1" type="ORF">SAMN05444716_1215</name>
</gene>
<organism evidence="1 2">
    <name type="scientific">Streptomyces harbinensis</name>
    <dbReference type="NCBI Taxonomy" id="1176198"/>
    <lineage>
        <taxon>Bacteria</taxon>
        <taxon>Bacillati</taxon>
        <taxon>Actinomycetota</taxon>
        <taxon>Actinomycetes</taxon>
        <taxon>Kitasatosporales</taxon>
        <taxon>Streptomycetaceae</taxon>
        <taxon>Streptomyces</taxon>
    </lineage>
</organism>